<organism evidence="2 3">
    <name type="scientific">Moraxella pluranimalium</name>
    <dbReference type="NCBI Taxonomy" id="470453"/>
    <lineage>
        <taxon>Bacteria</taxon>
        <taxon>Pseudomonadati</taxon>
        <taxon>Pseudomonadota</taxon>
        <taxon>Gammaproteobacteria</taxon>
        <taxon>Moraxellales</taxon>
        <taxon>Moraxellaceae</taxon>
        <taxon>Moraxella</taxon>
    </lineage>
</organism>
<protein>
    <submittedName>
        <fullName evidence="2">Uncharacterized protein</fullName>
    </submittedName>
</protein>
<feature type="signal peptide" evidence="1">
    <location>
        <begin position="1"/>
        <end position="24"/>
    </location>
</feature>
<keyword evidence="3" id="KW-1185">Reference proteome</keyword>
<dbReference type="EMBL" id="MUYU01000017">
    <property type="protein sequence ID" value="OOS23331.1"/>
    <property type="molecule type" value="Genomic_DNA"/>
</dbReference>
<reference evidence="2 3" key="1">
    <citation type="submission" date="2017-02" db="EMBL/GenBank/DDBJ databases">
        <title>Draft genome sequence of Moraxella pluranimalium CCUG 54913T type strain.</title>
        <authorList>
            <person name="Salva-Serra F."/>
            <person name="Engstrom-Jakobsson H."/>
            <person name="Thorell K."/>
            <person name="Jaen-Luchoro D."/>
            <person name="Gonzales-Siles L."/>
            <person name="Karlsson R."/>
            <person name="Yazdan S."/>
            <person name="Boulund F."/>
            <person name="Johnning A."/>
            <person name="Engstrand L."/>
            <person name="Kristiansson E."/>
            <person name="Moore E."/>
        </authorList>
    </citation>
    <scope>NUCLEOTIDE SEQUENCE [LARGE SCALE GENOMIC DNA]</scope>
    <source>
        <strain evidence="2 3">CCUG 54913</strain>
    </source>
</reference>
<evidence type="ECO:0000256" key="1">
    <source>
        <dbReference type="SAM" id="SignalP"/>
    </source>
</evidence>
<keyword evidence="1" id="KW-0732">Signal</keyword>
<evidence type="ECO:0000313" key="2">
    <source>
        <dbReference type="EMBL" id="OOS23331.1"/>
    </source>
</evidence>
<sequence length="118" mass="13137">MMKSVKVLAVAVVAMATLSNPAYANTAKYQKIDRVFKKCFREAQASAPANNCIENAVNGYVKLFNKSQKARFQKADKQCIAKHQGIQPDGLPYSDTGYQREAFLLCQYDAVKAIAKRK</sequence>
<dbReference type="AlphaFoldDB" id="A0A1T0CME4"/>
<name>A0A1T0CME4_9GAMM</name>
<comment type="caution">
    <text evidence="2">The sequence shown here is derived from an EMBL/GenBank/DDBJ whole genome shotgun (WGS) entry which is preliminary data.</text>
</comment>
<proteinExistence type="predicted"/>
<accession>A0A1T0CME4</accession>
<feature type="chain" id="PRO_5013069081" evidence="1">
    <location>
        <begin position="25"/>
        <end position="118"/>
    </location>
</feature>
<dbReference type="Proteomes" id="UP000189800">
    <property type="component" value="Unassembled WGS sequence"/>
</dbReference>
<evidence type="ECO:0000313" key="3">
    <source>
        <dbReference type="Proteomes" id="UP000189800"/>
    </source>
</evidence>
<gene>
    <name evidence="2" type="ORF">B0680_07065</name>
</gene>